<keyword evidence="4 5" id="KW-0472">Membrane</keyword>
<feature type="transmembrane region" description="Helical" evidence="5">
    <location>
        <begin position="339"/>
        <end position="362"/>
    </location>
</feature>
<comment type="subcellular location">
    <subcellularLocation>
        <location evidence="1">Membrane</location>
        <topology evidence="1">Multi-pass membrane protein</topology>
    </subcellularLocation>
</comment>
<feature type="transmembrane region" description="Helical" evidence="5">
    <location>
        <begin position="118"/>
        <end position="141"/>
    </location>
</feature>
<evidence type="ECO:0000256" key="4">
    <source>
        <dbReference type="ARBA" id="ARBA00023136"/>
    </source>
</evidence>
<evidence type="ECO:0000313" key="7">
    <source>
        <dbReference type="EMBL" id="MVA75308.1"/>
    </source>
</evidence>
<dbReference type="Proteomes" id="UP000435304">
    <property type="component" value="Unassembled WGS sequence"/>
</dbReference>
<dbReference type="RefSeq" id="WP_156608336.1">
    <property type="nucleotide sequence ID" value="NZ_WPCU01000004.1"/>
</dbReference>
<evidence type="ECO:0000256" key="1">
    <source>
        <dbReference type="ARBA" id="ARBA00004141"/>
    </source>
</evidence>
<dbReference type="EMBL" id="WPCU01000004">
    <property type="protein sequence ID" value="MVA75308.1"/>
    <property type="molecule type" value="Genomic_DNA"/>
</dbReference>
<dbReference type="Pfam" id="PF04932">
    <property type="entry name" value="Wzy_C"/>
    <property type="match status" value="1"/>
</dbReference>
<dbReference type="PANTHER" id="PTHR37422:SF13">
    <property type="entry name" value="LIPOPOLYSACCHARIDE BIOSYNTHESIS PROTEIN PA4999-RELATED"/>
    <property type="match status" value="1"/>
</dbReference>
<proteinExistence type="predicted"/>
<feature type="transmembrane region" description="Helical" evidence="5">
    <location>
        <begin position="240"/>
        <end position="257"/>
    </location>
</feature>
<evidence type="ECO:0000256" key="5">
    <source>
        <dbReference type="SAM" id="Phobius"/>
    </source>
</evidence>
<dbReference type="AlphaFoldDB" id="A0A6A9URU7"/>
<feature type="transmembrane region" description="Helical" evidence="5">
    <location>
        <begin position="216"/>
        <end position="234"/>
    </location>
</feature>
<keyword evidence="3 5" id="KW-1133">Transmembrane helix</keyword>
<evidence type="ECO:0000256" key="2">
    <source>
        <dbReference type="ARBA" id="ARBA00022692"/>
    </source>
</evidence>
<feature type="transmembrane region" description="Helical" evidence="5">
    <location>
        <begin position="29"/>
        <end position="50"/>
    </location>
</feature>
<accession>A0A6A9URU7</accession>
<protein>
    <recommendedName>
        <fullName evidence="6">O-antigen ligase-related domain-containing protein</fullName>
    </recommendedName>
</protein>
<dbReference type="PANTHER" id="PTHR37422">
    <property type="entry name" value="TEICHURONIC ACID BIOSYNTHESIS PROTEIN TUAE"/>
    <property type="match status" value="1"/>
</dbReference>
<evidence type="ECO:0000313" key="8">
    <source>
        <dbReference type="Proteomes" id="UP000435304"/>
    </source>
</evidence>
<organism evidence="7 8">
    <name type="scientific">Auraticoccus cholistanensis</name>
    <dbReference type="NCBI Taxonomy" id="2656650"/>
    <lineage>
        <taxon>Bacteria</taxon>
        <taxon>Bacillati</taxon>
        <taxon>Actinomycetota</taxon>
        <taxon>Actinomycetes</taxon>
        <taxon>Propionibacteriales</taxon>
        <taxon>Propionibacteriaceae</taxon>
        <taxon>Auraticoccus</taxon>
    </lineage>
</organism>
<evidence type="ECO:0000256" key="3">
    <source>
        <dbReference type="ARBA" id="ARBA00022989"/>
    </source>
</evidence>
<feature type="transmembrane region" description="Helical" evidence="5">
    <location>
        <begin position="62"/>
        <end position="79"/>
    </location>
</feature>
<comment type="caution">
    <text evidence="7">The sequence shown here is derived from an EMBL/GenBank/DDBJ whole genome shotgun (WGS) entry which is preliminary data.</text>
</comment>
<feature type="transmembrane region" description="Helical" evidence="5">
    <location>
        <begin position="188"/>
        <end position="209"/>
    </location>
</feature>
<feature type="transmembrane region" description="Helical" evidence="5">
    <location>
        <begin position="264"/>
        <end position="283"/>
    </location>
</feature>
<feature type="transmembrane region" description="Helical" evidence="5">
    <location>
        <begin position="85"/>
        <end position="106"/>
    </location>
</feature>
<name>A0A6A9URU7_9ACTN</name>
<keyword evidence="2 5" id="KW-0812">Transmembrane</keyword>
<dbReference type="InterPro" id="IPR007016">
    <property type="entry name" value="O-antigen_ligase-rel_domated"/>
</dbReference>
<dbReference type="GO" id="GO:0016020">
    <property type="term" value="C:membrane"/>
    <property type="evidence" value="ECO:0007669"/>
    <property type="project" value="UniProtKB-SubCell"/>
</dbReference>
<dbReference type="InterPro" id="IPR051533">
    <property type="entry name" value="WaaL-like"/>
</dbReference>
<feature type="domain" description="O-antigen ligase-related" evidence="6">
    <location>
        <begin position="231"/>
        <end position="355"/>
    </location>
</feature>
<gene>
    <name evidence="7" type="ORF">GC722_04590</name>
</gene>
<feature type="transmembrane region" description="Helical" evidence="5">
    <location>
        <begin position="374"/>
        <end position="407"/>
    </location>
</feature>
<evidence type="ECO:0000259" key="6">
    <source>
        <dbReference type="Pfam" id="PF04932"/>
    </source>
</evidence>
<sequence>MSARELAGTAVERVLPAWPFALALLGYPLWWVLGLGDSAWILLAGVMLLLLRGTRVQVPRGFGVWLLFLVWMACSALMLDSGGRLIGFAYRYLLYATCTVFFLYLYNARSTLTVQRVLGVLCGFWVVVWVGGYLGLLAPTFELRTPLTWVLPDGLLANELVSEMAVRRLTQYNPDAYNVIDPRPSAPFLYTNGWGNAYSVLLPLVLAYLGTLRRGWWFWTVVVMVPVSLVPAFLSLNRGMFLGLGVALVYVVVRLALRGHWRALVVLVAVALVAGGLLTLLPVTERLSNRLEVSSTTEDRASLYLETLRRTAESPLLGYGAPRPSETAGAPSAGTQGQFWMVLFSHGVVGAVLFVGWLLVLLAKTLRAPGTVGLVCHTVVLVTLVEIFYYGIVASGLMLALVAAALALRHTEAVADVRRPGLLLRG</sequence>
<keyword evidence="8" id="KW-1185">Reference proteome</keyword>
<reference evidence="7 8" key="1">
    <citation type="submission" date="2019-12" db="EMBL/GenBank/DDBJ databases">
        <title>Auraticoccus cholistani sp. nov., an actinomycete isolated from soil of Cholistan desert.</title>
        <authorList>
            <person name="Cheema M.T."/>
        </authorList>
    </citation>
    <scope>NUCLEOTIDE SEQUENCE [LARGE SCALE GENOMIC DNA]</scope>
    <source>
        <strain evidence="7 8">F435</strain>
    </source>
</reference>